<evidence type="ECO:0000256" key="1">
    <source>
        <dbReference type="SAM" id="MobiDB-lite"/>
    </source>
</evidence>
<reference evidence="2 3" key="1">
    <citation type="journal article" date="2016" name="Nat. Commun.">
        <title>Thousands of microbial genomes shed light on interconnected biogeochemical processes in an aquifer system.</title>
        <authorList>
            <person name="Anantharaman K."/>
            <person name="Brown C.T."/>
            <person name="Hug L.A."/>
            <person name="Sharon I."/>
            <person name="Castelle C.J."/>
            <person name="Probst A.J."/>
            <person name="Thomas B.C."/>
            <person name="Singh A."/>
            <person name="Wilkins M.J."/>
            <person name="Karaoz U."/>
            <person name="Brodie E.L."/>
            <person name="Williams K.H."/>
            <person name="Hubbard S.S."/>
            <person name="Banfield J.F."/>
        </authorList>
    </citation>
    <scope>NUCLEOTIDE SEQUENCE [LARGE SCALE GENOMIC DNA]</scope>
</reference>
<dbReference type="AlphaFoldDB" id="A0A1G2CEZ4"/>
<comment type="caution">
    <text evidence="2">The sequence shown here is derived from an EMBL/GenBank/DDBJ whole genome shotgun (WGS) entry which is preliminary data.</text>
</comment>
<name>A0A1G2CEZ4_9BACT</name>
<dbReference type="STRING" id="1798650.A2945_02180"/>
<proteinExistence type="predicted"/>
<protein>
    <submittedName>
        <fullName evidence="2">Uncharacterized protein</fullName>
    </submittedName>
</protein>
<gene>
    <name evidence="2" type="ORF">A2945_02180</name>
</gene>
<feature type="region of interest" description="Disordered" evidence="1">
    <location>
        <begin position="480"/>
        <end position="499"/>
    </location>
</feature>
<dbReference type="Proteomes" id="UP000178880">
    <property type="component" value="Unassembled WGS sequence"/>
</dbReference>
<evidence type="ECO:0000313" key="3">
    <source>
        <dbReference type="Proteomes" id="UP000178880"/>
    </source>
</evidence>
<organism evidence="2 3">
    <name type="scientific">Candidatus Liptonbacteria bacterium RIFCSPLOWO2_01_FULL_52_25</name>
    <dbReference type="NCBI Taxonomy" id="1798650"/>
    <lineage>
        <taxon>Bacteria</taxon>
        <taxon>Candidatus Liptoniibacteriota</taxon>
    </lineage>
</organism>
<dbReference type="EMBL" id="MHLA01000013">
    <property type="protein sequence ID" value="OGY99781.1"/>
    <property type="molecule type" value="Genomic_DNA"/>
</dbReference>
<accession>A0A1G2CEZ4</accession>
<evidence type="ECO:0000313" key="2">
    <source>
        <dbReference type="EMBL" id="OGY99781.1"/>
    </source>
</evidence>
<sequence length="566" mass="60881">MVDVKKFITGFLILATLTSSLAFLFSNYAPTVALTESEASPGLVFHDPPPLPDNVFVEPVPNIAPHVAGATSENSNLIPAAPTSNVTESLARNVLQAIIETNPQGPYDANGEMNITPPDVQMLLANVPNDPAVKKLKVPDWETEVKALPLVALENPTDNDVDHYNTALRGIFDAYFVQSDIVNFTGQSGTDFDRLSGNLASALTAMQGTPVPAQFTAFHRSGMRVLFYMRNALELARGAEADPMQAALVFSVQERAYNRMVSDWSNEYLKVKIFGLISKNEPPSGFLATLHALLGVKTAYAQYPTWDFPSSATFFKDIADDIKEFIQSTLMMFLKQRVVGRILNDTVSWVQGNGTPLFITNWKGFLKDIADQATGVAIGAILPQACQSFRPLLQIALEGPAWYGEGYFPSCSLDRVLGNVGGFYNDFTAGGFLAYNTSLVGDNNLFAAVLDGRFLVAQEAERAAETAESEAIANEAFKPETECPTGSEEGGGGQCINPDGSVAGDAETLTPGSAVKDQVQNAFRGPGEAVTNSNVTWASLFQGFVTNVVNSLVRRGISNLRGATGF</sequence>